<dbReference type="InterPro" id="IPR042098">
    <property type="entry name" value="TauD-like_sf"/>
</dbReference>
<dbReference type="PANTHER" id="PTHR10696">
    <property type="entry name" value="GAMMA-BUTYROBETAINE HYDROXYLASE-RELATED"/>
    <property type="match status" value="1"/>
</dbReference>
<keyword evidence="10" id="KW-0408">Iron</keyword>
<evidence type="ECO:0000256" key="11">
    <source>
        <dbReference type="ARBA" id="ARBA00030363"/>
    </source>
</evidence>
<dbReference type="VEuPathDB" id="FungiDB:AeMF1_012662"/>
<comment type="function">
    <text evidence="14">Converts trimethyllysine (TML) into hydroxytrimethyllysine (HTML).</text>
</comment>
<keyword evidence="6" id="KW-0479">Metal-binding</keyword>
<evidence type="ECO:0000256" key="3">
    <source>
        <dbReference type="ARBA" id="ARBA00005022"/>
    </source>
</evidence>
<accession>A0A6G0XT35</accession>
<evidence type="ECO:0000259" key="16">
    <source>
        <dbReference type="Pfam" id="PF02668"/>
    </source>
</evidence>
<evidence type="ECO:0000256" key="2">
    <source>
        <dbReference type="ARBA" id="ARBA00001961"/>
    </source>
</evidence>
<evidence type="ECO:0000256" key="12">
    <source>
        <dbReference type="ARBA" id="ARBA00031778"/>
    </source>
</evidence>
<evidence type="ECO:0000256" key="9">
    <source>
        <dbReference type="ARBA" id="ARBA00023002"/>
    </source>
</evidence>
<dbReference type="InterPro" id="IPR003819">
    <property type="entry name" value="TauD/TfdA-like"/>
</dbReference>
<gene>
    <name evidence="18" type="ORF">Ae201684_001715</name>
</gene>
<comment type="cofactor">
    <cofactor evidence="1">
        <name>Fe(2+)</name>
        <dbReference type="ChEBI" id="CHEBI:29033"/>
    </cofactor>
</comment>
<evidence type="ECO:0000256" key="10">
    <source>
        <dbReference type="ARBA" id="ARBA00023004"/>
    </source>
</evidence>
<protein>
    <recommendedName>
        <fullName evidence="5">trimethyllysine dioxygenase</fullName>
        <ecNumber evidence="5">1.14.11.8</ecNumber>
    </recommendedName>
    <alternativeName>
        <fullName evidence="12">Epsilon-trimethyllysine 2-oxoglutarate dioxygenase</fullName>
    </alternativeName>
    <alternativeName>
        <fullName evidence="11">TML hydroxylase</fullName>
    </alternativeName>
    <alternativeName>
        <fullName evidence="13">TML-alpha-ketoglutarate dioxygenase</fullName>
    </alternativeName>
</protein>
<evidence type="ECO:0000256" key="7">
    <source>
        <dbReference type="ARBA" id="ARBA00022873"/>
    </source>
</evidence>
<feature type="domain" description="TauD/TfdA-like" evidence="16">
    <location>
        <begin position="150"/>
        <end position="395"/>
    </location>
</feature>
<dbReference type="Proteomes" id="UP000481153">
    <property type="component" value="Unassembled WGS sequence"/>
</dbReference>
<evidence type="ECO:0000313" key="18">
    <source>
        <dbReference type="EMBL" id="KAF0743567.1"/>
    </source>
</evidence>
<dbReference type="GO" id="GO:0005739">
    <property type="term" value="C:mitochondrion"/>
    <property type="evidence" value="ECO:0007669"/>
    <property type="project" value="TreeGrafter"/>
</dbReference>
<dbReference type="PANTHER" id="PTHR10696:SF51">
    <property type="entry name" value="TRIMETHYLLYSINE DIOXYGENASE, MITOCHONDRIAL"/>
    <property type="match status" value="1"/>
</dbReference>
<evidence type="ECO:0000259" key="17">
    <source>
        <dbReference type="Pfam" id="PF06155"/>
    </source>
</evidence>
<reference evidence="18 19" key="1">
    <citation type="submission" date="2019-07" db="EMBL/GenBank/DDBJ databases">
        <title>Genomics analysis of Aphanomyces spp. identifies a new class of oomycete effector associated with host adaptation.</title>
        <authorList>
            <person name="Gaulin E."/>
        </authorList>
    </citation>
    <scope>NUCLEOTIDE SEQUENCE [LARGE SCALE GENOMIC DNA]</scope>
    <source>
        <strain evidence="18 19">ATCC 201684</strain>
    </source>
</reference>
<dbReference type="FunFam" id="3.30.2020.30:FF:000002">
    <property type="entry name" value="Putative gamma-butyrobetaine dioxygenase"/>
    <property type="match status" value="1"/>
</dbReference>
<dbReference type="Pfam" id="PF06155">
    <property type="entry name" value="GBBH-like_N"/>
    <property type="match status" value="1"/>
</dbReference>
<evidence type="ECO:0000256" key="1">
    <source>
        <dbReference type="ARBA" id="ARBA00001954"/>
    </source>
</evidence>
<dbReference type="EMBL" id="VJMJ01000013">
    <property type="protein sequence ID" value="KAF0743567.1"/>
    <property type="molecule type" value="Genomic_DNA"/>
</dbReference>
<dbReference type="InterPro" id="IPR050411">
    <property type="entry name" value="AlphaKG_dependent_hydroxylases"/>
</dbReference>
<evidence type="ECO:0000256" key="6">
    <source>
        <dbReference type="ARBA" id="ARBA00022723"/>
    </source>
</evidence>
<dbReference type="SUPFAM" id="SSF51197">
    <property type="entry name" value="Clavaminate synthase-like"/>
    <property type="match status" value="1"/>
</dbReference>
<comment type="cofactor">
    <cofactor evidence="2">
        <name>L-ascorbate</name>
        <dbReference type="ChEBI" id="CHEBI:38290"/>
    </cofactor>
</comment>
<keyword evidence="19" id="KW-1185">Reference proteome</keyword>
<feature type="domain" description="Gamma-butyrobetaine hydroxylase-like N-terminal" evidence="17">
    <location>
        <begin position="38"/>
        <end position="125"/>
    </location>
</feature>
<dbReference type="AlphaFoldDB" id="A0A6G0XT35"/>
<dbReference type="Pfam" id="PF02668">
    <property type="entry name" value="TauD"/>
    <property type="match status" value="1"/>
</dbReference>
<comment type="catalytic activity">
    <reaction evidence="15">
        <text>N(6),N(6),N(6)-trimethyl-L-lysine + 2-oxoglutarate + O2 = (3S)-3-hydroxy-N(6),N(6),N(6)-trimethyl-L-lysine + succinate + CO2</text>
        <dbReference type="Rhea" id="RHEA:14181"/>
        <dbReference type="ChEBI" id="CHEBI:15379"/>
        <dbReference type="ChEBI" id="CHEBI:16526"/>
        <dbReference type="ChEBI" id="CHEBI:16810"/>
        <dbReference type="ChEBI" id="CHEBI:30031"/>
        <dbReference type="ChEBI" id="CHEBI:58100"/>
        <dbReference type="ChEBI" id="CHEBI:141499"/>
        <dbReference type="EC" id="1.14.11.8"/>
    </reaction>
</comment>
<evidence type="ECO:0000256" key="14">
    <source>
        <dbReference type="ARBA" id="ARBA00046008"/>
    </source>
</evidence>
<evidence type="ECO:0000256" key="5">
    <source>
        <dbReference type="ARBA" id="ARBA00012267"/>
    </source>
</evidence>
<keyword evidence="9" id="KW-0560">Oxidoreductase</keyword>
<organism evidence="18 19">
    <name type="scientific">Aphanomyces euteiches</name>
    <dbReference type="NCBI Taxonomy" id="100861"/>
    <lineage>
        <taxon>Eukaryota</taxon>
        <taxon>Sar</taxon>
        <taxon>Stramenopiles</taxon>
        <taxon>Oomycota</taxon>
        <taxon>Saprolegniomycetes</taxon>
        <taxon>Saprolegniales</taxon>
        <taxon>Verrucalvaceae</taxon>
        <taxon>Aphanomyces</taxon>
    </lineage>
</organism>
<comment type="similarity">
    <text evidence="4">Belongs to the gamma-BBH/TMLD family.</text>
</comment>
<comment type="pathway">
    <text evidence="3">Amine and polyamine biosynthesis; carnitine biosynthesis.</text>
</comment>
<dbReference type="InterPro" id="IPR038492">
    <property type="entry name" value="GBBH-like_N_sf"/>
</dbReference>
<evidence type="ECO:0000256" key="15">
    <source>
        <dbReference type="ARBA" id="ARBA00049334"/>
    </source>
</evidence>
<evidence type="ECO:0000313" key="19">
    <source>
        <dbReference type="Proteomes" id="UP000481153"/>
    </source>
</evidence>
<dbReference type="GO" id="GO:0045329">
    <property type="term" value="P:carnitine biosynthetic process"/>
    <property type="evidence" value="ECO:0007669"/>
    <property type="project" value="UniProtKB-KW"/>
</dbReference>
<sequence length="411" mass="46672">MLGRLLRGSSLPATSRTISSVWRSVHTISNRPLIATLKPVDDAIQVEWKDGFSAKFHRAWLRDNCTCASCRHPTTLQRQILTAKIPLHPTGNAQIEQDGALAIQWDDAVEGSDCKHSVFSAEWLRDHAYAKESGYNQHFRQQRIDKKTLWGAKDFKFPTTTYEAVMGEGFRDSMQQVQEFGVILIKNTPSTMDDTEKFARKIGFVMETIYGSMWTTRPADPENSYKDTASTNLALGPHTDCTYLYEPPGLQIFNCVRQAAAEGEGSSRFVDSFFVVECLRENAPDAYTFFCETALPAYCIDDDVSLHVMKPMIQLDAHGQVESFRFNDYDRAPLTHLSFDQVGAYYKHHKALWRAISENEVVHKMDVGDMIVVDNHRVMHGRHAFHGERALVGCYIGRSEYDSRLRTLSLL</sequence>
<dbReference type="InterPro" id="IPR010376">
    <property type="entry name" value="GBBH-like_N"/>
</dbReference>
<dbReference type="Gene3D" id="3.60.130.10">
    <property type="entry name" value="Clavaminate synthase-like"/>
    <property type="match status" value="1"/>
</dbReference>
<evidence type="ECO:0000256" key="8">
    <source>
        <dbReference type="ARBA" id="ARBA00022964"/>
    </source>
</evidence>
<evidence type="ECO:0000256" key="4">
    <source>
        <dbReference type="ARBA" id="ARBA00008654"/>
    </source>
</evidence>
<dbReference type="GO" id="GO:0050353">
    <property type="term" value="F:trimethyllysine dioxygenase activity"/>
    <property type="evidence" value="ECO:0007669"/>
    <property type="project" value="UniProtKB-EC"/>
</dbReference>
<dbReference type="EC" id="1.14.11.8" evidence="5"/>
<keyword evidence="7" id="KW-0124">Carnitine biosynthesis</keyword>
<name>A0A6G0XT35_9STRA</name>
<evidence type="ECO:0000256" key="13">
    <source>
        <dbReference type="ARBA" id="ARBA00032283"/>
    </source>
</evidence>
<proteinExistence type="inferred from homology"/>
<keyword evidence="8" id="KW-0223">Dioxygenase</keyword>
<dbReference type="Gene3D" id="3.30.2020.30">
    <property type="match status" value="1"/>
</dbReference>
<dbReference type="GO" id="GO:0046872">
    <property type="term" value="F:metal ion binding"/>
    <property type="evidence" value="ECO:0007669"/>
    <property type="project" value="UniProtKB-KW"/>
</dbReference>
<comment type="caution">
    <text evidence="18">The sequence shown here is derived from an EMBL/GenBank/DDBJ whole genome shotgun (WGS) entry which is preliminary data.</text>
</comment>